<dbReference type="Pfam" id="PF04055">
    <property type="entry name" value="Radical_SAM"/>
    <property type="match status" value="1"/>
</dbReference>
<keyword evidence="5" id="KW-0411">Iron-sulfur</keyword>
<dbReference type="Gene3D" id="3.40.50.280">
    <property type="entry name" value="Cobalamin-binding domain"/>
    <property type="match status" value="1"/>
</dbReference>
<evidence type="ECO:0000256" key="2">
    <source>
        <dbReference type="ARBA" id="ARBA00022691"/>
    </source>
</evidence>
<dbReference type="GO" id="GO:0046872">
    <property type="term" value="F:metal ion binding"/>
    <property type="evidence" value="ECO:0007669"/>
    <property type="project" value="UniProtKB-KW"/>
</dbReference>
<evidence type="ECO:0000259" key="6">
    <source>
        <dbReference type="PROSITE" id="PS51918"/>
    </source>
</evidence>
<dbReference type="SMART" id="SM00729">
    <property type="entry name" value="Elp3"/>
    <property type="match status" value="1"/>
</dbReference>
<keyword evidence="4" id="KW-0408">Iron</keyword>
<proteinExistence type="predicted"/>
<evidence type="ECO:0000256" key="4">
    <source>
        <dbReference type="ARBA" id="ARBA00023004"/>
    </source>
</evidence>
<evidence type="ECO:0000256" key="1">
    <source>
        <dbReference type="ARBA" id="ARBA00001966"/>
    </source>
</evidence>
<dbReference type="SFLD" id="SFLDS00029">
    <property type="entry name" value="Radical_SAM"/>
    <property type="match status" value="1"/>
</dbReference>
<dbReference type="SUPFAM" id="SSF102114">
    <property type="entry name" value="Radical SAM enzymes"/>
    <property type="match status" value="1"/>
</dbReference>
<sequence length="593" mass="66196">MSRIKRVVLFQPASAGGNFEYVAIPRQGLLFLSGALAQWDGTNVYEREIWFEDRSGLIDPDKDLEGVDILMVTALINEAPRGYQIARLAKLHHPELITIGGGPQMSPLPEEAFNNGDFDVIVQREGEDIIGQLSDVLLEHRGSDRDQYLARIPGISYRKNGGIVQTNRQGLVSPDFVELPDFRSIKDLNSGNPMVGAVIETIRGCTESCTYCQVIQQFLGYRMISREVEFKRLAQLRDLAADGLVHTSRNGTFQVFISDDLHAPPLRAVKFRDERLTRLQGWNGHTDGMNMICQVRAEVGQDPELITAMQDANIKMVYVGVESDNAENLIAVNKRQEPGQMHKDLRYINEAGLTVVAMTIIGLPFDTEKSIMDLADWVTTVSKYQTVNFLTPLPATSNWESLVPLDENGELLAEGAMRPYHLYTGRQFVHQDKRWTMQESRDLFDRYSAKLNPVDDVYRRVFRILRTYKLRLAVTSRDLSDTLASKLSEATEALKNWSDAASLTGLEFGENITERVSELADQIRAVSQPLANARKEAADAISSEVNDLSESMKLLTGPTGNRELALDISGRITELTELIDSTVTVSTKGGARA</sequence>
<name>A0A160V5Y2_9ZZZZ</name>
<dbReference type="InterPro" id="IPR051198">
    <property type="entry name" value="BchE-like"/>
</dbReference>
<comment type="cofactor">
    <cofactor evidence="1">
        <name>[4Fe-4S] cluster</name>
        <dbReference type="ChEBI" id="CHEBI:49883"/>
    </cofactor>
</comment>
<evidence type="ECO:0000313" key="7">
    <source>
        <dbReference type="EMBL" id="CUV01151.1"/>
    </source>
</evidence>
<keyword evidence="3" id="KW-0479">Metal-binding</keyword>
<evidence type="ECO:0000256" key="5">
    <source>
        <dbReference type="ARBA" id="ARBA00023014"/>
    </source>
</evidence>
<dbReference type="SFLD" id="SFLDG01082">
    <property type="entry name" value="B12-binding_domain_containing"/>
    <property type="match status" value="1"/>
</dbReference>
<dbReference type="InterPro" id="IPR007197">
    <property type="entry name" value="rSAM"/>
</dbReference>
<dbReference type="Gene3D" id="3.80.30.20">
    <property type="entry name" value="tm_1862 like domain"/>
    <property type="match status" value="1"/>
</dbReference>
<gene>
    <name evidence="7" type="ORF">MGWOODY_Clf376</name>
</gene>
<dbReference type="AlphaFoldDB" id="A0A160V5Y2"/>
<organism evidence="7">
    <name type="scientific">hydrothermal vent metagenome</name>
    <dbReference type="NCBI Taxonomy" id="652676"/>
    <lineage>
        <taxon>unclassified sequences</taxon>
        <taxon>metagenomes</taxon>
        <taxon>ecological metagenomes</taxon>
    </lineage>
</organism>
<evidence type="ECO:0000256" key="3">
    <source>
        <dbReference type="ARBA" id="ARBA00022723"/>
    </source>
</evidence>
<reference evidence="7" key="1">
    <citation type="submission" date="2015-10" db="EMBL/GenBank/DDBJ databases">
        <authorList>
            <person name="Gilbert D.G."/>
        </authorList>
    </citation>
    <scope>NUCLEOTIDE SEQUENCE</scope>
</reference>
<dbReference type="InterPro" id="IPR023404">
    <property type="entry name" value="rSAM_horseshoe"/>
</dbReference>
<protein>
    <submittedName>
        <fullName evidence="7">Radical SAM domain protein</fullName>
    </submittedName>
</protein>
<dbReference type="GO" id="GO:0051536">
    <property type="term" value="F:iron-sulfur cluster binding"/>
    <property type="evidence" value="ECO:0007669"/>
    <property type="project" value="UniProtKB-KW"/>
</dbReference>
<dbReference type="GO" id="GO:0003824">
    <property type="term" value="F:catalytic activity"/>
    <property type="evidence" value="ECO:0007669"/>
    <property type="project" value="InterPro"/>
</dbReference>
<dbReference type="EMBL" id="FAXA01000014">
    <property type="protein sequence ID" value="CUV01151.1"/>
    <property type="molecule type" value="Genomic_DNA"/>
</dbReference>
<keyword evidence="2" id="KW-0949">S-adenosyl-L-methionine</keyword>
<feature type="domain" description="Radical SAM core" evidence="6">
    <location>
        <begin position="191"/>
        <end position="426"/>
    </location>
</feature>
<dbReference type="PANTHER" id="PTHR43409">
    <property type="entry name" value="ANAEROBIC MAGNESIUM-PROTOPORPHYRIN IX MONOMETHYL ESTER CYCLASE-RELATED"/>
    <property type="match status" value="1"/>
</dbReference>
<dbReference type="InterPro" id="IPR058240">
    <property type="entry name" value="rSAM_sf"/>
</dbReference>
<dbReference type="InterPro" id="IPR006638">
    <property type="entry name" value="Elp3/MiaA/NifB-like_rSAM"/>
</dbReference>
<accession>A0A160V5Y2</accession>
<dbReference type="PROSITE" id="PS51918">
    <property type="entry name" value="RADICAL_SAM"/>
    <property type="match status" value="1"/>
</dbReference>